<evidence type="ECO:0000313" key="1">
    <source>
        <dbReference type="EMBL" id="ORZ19578.1"/>
    </source>
</evidence>
<gene>
    <name evidence="1" type="ORF">BCR42DRAFT_323265</name>
</gene>
<dbReference type="Gene3D" id="3.90.550.10">
    <property type="entry name" value="Spore Coat Polysaccharide Biosynthesis Protein SpsA, Chain A"/>
    <property type="match status" value="1"/>
</dbReference>
<accession>A0A1X2INI1</accession>
<dbReference type="PANTHER" id="PTHR33604">
    <property type="entry name" value="OSJNBA0004B13.7 PROTEIN"/>
    <property type="match status" value="1"/>
</dbReference>
<dbReference type="PANTHER" id="PTHR33604:SF3">
    <property type="entry name" value="OSJNBA0004B13.7 PROTEIN"/>
    <property type="match status" value="1"/>
</dbReference>
<name>A0A1X2INI1_9FUNG</name>
<keyword evidence="2" id="KW-1185">Reference proteome</keyword>
<dbReference type="AlphaFoldDB" id="A0A1X2INI1"/>
<dbReference type="Proteomes" id="UP000193560">
    <property type="component" value="Unassembled WGS sequence"/>
</dbReference>
<comment type="caution">
    <text evidence="1">The sequence shown here is derived from an EMBL/GenBank/DDBJ whole genome shotgun (WGS) entry which is preliminary data.</text>
</comment>
<dbReference type="EMBL" id="MCGE01000007">
    <property type="protein sequence ID" value="ORZ19578.1"/>
    <property type="molecule type" value="Genomic_DNA"/>
</dbReference>
<reference evidence="1 2" key="1">
    <citation type="submission" date="2016-07" db="EMBL/GenBank/DDBJ databases">
        <title>Pervasive Adenine N6-methylation of Active Genes in Fungi.</title>
        <authorList>
            <consortium name="DOE Joint Genome Institute"/>
            <person name="Mondo S.J."/>
            <person name="Dannebaum R.O."/>
            <person name="Kuo R.C."/>
            <person name="Labutti K."/>
            <person name="Haridas S."/>
            <person name="Kuo A."/>
            <person name="Salamov A."/>
            <person name="Ahrendt S.R."/>
            <person name="Lipzen A."/>
            <person name="Sullivan W."/>
            <person name="Andreopoulos W.B."/>
            <person name="Clum A."/>
            <person name="Lindquist E."/>
            <person name="Daum C."/>
            <person name="Ramamoorthy G.K."/>
            <person name="Gryganskyi A."/>
            <person name="Culley D."/>
            <person name="Magnuson J.K."/>
            <person name="James T.Y."/>
            <person name="O'Malley M.A."/>
            <person name="Stajich J.E."/>
            <person name="Spatafora J.W."/>
            <person name="Visel A."/>
            <person name="Grigoriev I.V."/>
        </authorList>
    </citation>
    <scope>NUCLEOTIDE SEQUENCE [LARGE SCALE GENOMIC DNA]</scope>
    <source>
        <strain evidence="1 2">NRRL 1336</strain>
    </source>
</reference>
<organism evidence="1 2">
    <name type="scientific">Absidia repens</name>
    <dbReference type="NCBI Taxonomy" id="90262"/>
    <lineage>
        <taxon>Eukaryota</taxon>
        <taxon>Fungi</taxon>
        <taxon>Fungi incertae sedis</taxon>
        <taxon>Mucoromycota</taxon>
        <taxon>Mucoromycotina</taxon>
        <taxon>Mucoromycetes</taxon>
        <taxon>Mucorales</taxon>
        <taxon>Cunninghamellaceae</taxon>
        <taxon>Absidia</taxon>
    </lineage>
</organism>
<dbReference type="OrthoDB" id="2020070at2759"/>
<sequence>MDGLLLLTHVLRPEVLVHVSLPSSSTYESLSLAYGTQEEFTLIHLPSNQVHHALWIADLSLNALKHWNSISIQLVIITDRRPHSFSRLLQTCGKSYFLGDQVDLTINMEQSADKVTRNLVNSFDWVYGSKTVRHRIQKGGLMPAIVESWYPRSNDDYAVLLEDDISVSPLFYTWAKYNILKYRYGDEKHQQQQQQQHIYGISLYSPRNVELHLVGRRPFDPNQVLADTGYPARTPYASQIPCSWGAVYFPEHWREFHQFLSAQLEDLATNQYLNISLPMSRSDRWKKSWKKYFIQLVYLRGYVMIYPNFQSYESFATNHLEMGTHVKSEKRVNIISTFLVPLMQRDTLLHQLPNRRLPDFDQLPVLDLWGHLVDHDILDERAAAWHPRISACRRRIGLTFTPDDLLCPFTNISAWDRPDTPVTTKKIKVLTMTELVEPLAYVTAPAMPSLLNQKVDNDELDWPLSIDVALMAPPLVDNTSLVETGDDQWEGLHLELASLLSTRGPLNS</sequence>
<proteinExistence type="predicted"/>
<protein>
    <submittedName>
        <fullName evidence="1">Uncharacterized protein</fullName>
    </submittedName>
</protein>
<dbReference type="InterPro" id="IPR029044">
    <property type="entry name" value="Nucleotide-diphossugar_trans"/>
</dbReference>
<dbReference type="STRING" id="90262.A0A1X2INI1"/>
<evidence type="ECO:0000313" key="2">
    <source>
        <dbReference type="Proteomes" id="UP000193560"/>
    </source>
</evidence>